<gene>
    <name evidence="2" type="ORF">POL68_32550</name>
</gene>
<sequence>MVELLKNRSRSGLVRSMALRMKAWAEAVLEASTPPEAPSAQKVKRPSRPPVSPSMQTAGAVQGSGPRASMMEVPEHWLQDVQTMQAGAATVWRERARSVRESAGMKARRPAAPEGGVPLRAVTPLLRRGLRAAASPAPVGTSAVPWWDEASRAEPGTQETAPAPAAEPPVRAERTGELVYPWPEPSAEGVPEPRDTVALLHQWARLRGLELEPWGE</sequence>
<protein>
    <submittedName>
        <fullName evidence="2">Uncharacterized protein</fullName>
    </submittedName>
</protein>
<organism evidence="2 3">
    <name type="scientific">Stigmatella ashevillensis</name>
    <dbReference type="NCBI Taxonomy" id="2995309"/>
    <lineage>
        <taxon>Bacteria</taxon>
        <taxon>Pseudomonadati</taxon>
        <taxon>Myxococcota</taxon>
        <taxon>Myxococcia</taxon>
        <taxon>Myxococcales</taxon>
        <taxon>Cystobacterineae</taxon>
        <taxon>Archangiaceae</taxon>
        <taxon>Stigmatella</taxon>
    </lineage>
</organism>
<accession>A0ABT5DKE0</accession>
<evidence type="ECO:0000313" key="2">
    <source>
        <dbReference type="EMBL" id="MDC0713238.1"/>
    </source>
</evidence>
<keyword evidence="3" id="KW-1185">Reference proteome</keyword>
<comment type="caution">
    <text evidence="2">The sequence shown here is derived from an EMBL/GenBank/DDBJ whole genome shotgun (WGS) entry which is preliminary data.</text>
</comment>
<evidence type="ECO:0000256" key="1">
    <source>
        <dbReference type="SAM" id="MobiDB-lite"/>
    </source>
</evidence>
<proteinExistence type="predicted"/>
<feature type="compositionally biased region" description="Low complexity" evidence="1">
    <location>
        <begin position="153"/>
        <end position="164"/>
    </location>
</feature>
<evidence type="ECO:0000313" key="3">
    <source>
        <dbReference type="Proteomes" id="UP001221838"/>
    </source>
</evidence>
<reference evidence="2 3" key="1">
    <citation type="submission" date="2022-11" db="EMBL/GenBank/DDBJ databases">
        <title>Minimal conservation of predation-associated metabolite biosynthetic gene clusters underscores biosynthetic potential of Myxococcota including descriptions for ten novel species: Archangium lansinium sp. nov., Myxococcus landrumus sp. nov., Nannocystis bai.</title>
        <authorList>
            <person name="Ahearne A."/>
            <person name="Stevens C."/>
            <person name="Dowd S."/>
        </authorList>
    </citation>
    <scope>NUCLEOTIDE SEQUENCE [LARGE SCALE GENOMIC DNA]</scope>
    <source>
        <strain evidence="2 3">NCWAL01</strain>
    </source>
</reference>
<dbReference type="RefSeq" id="WP_272143447.1">
    <property type="nucleotide sequence ID" value="NZ_JAQNDM010000002.1"/>
</dbReference>
<dbReference type="EMBL" id="JAQNDM010000002">
    <property type="protein sequence ID" value="MDC0713238.1"/>
    <property type="molecule type" value="Genomic_DNA"/>
</dbReference>
<name>A0ABT5DKE0_9BACT</name>
<feature type="region of interest" description="Disordered" evidence="1">
    <location>
        <begin position="31"/>
        <end position="67"/>
    </location>
</feature>
<dbReference type="Proteomes" id="UP001221838">
    <property type="component" value="Unassembled WGS sequence"/>
</dbReference>
<feature type="region of interest" description="Disordered" evidence="1">
    <location>
        <begin position="152"/>
        <end position="172"/>
    </location>
</feature>